<evidence type="ECO:0008006" key="11">
    <source>
        <dbReference type="Google" id="ProtNLM"/>
    </source>
</evidence>
<evidence type="ECO:0000313" key="10">
    <source>
        <dbReference type="Proteomes" id="UP000076842"/>
    </source>
</evidence>
<comment type="similarity">
    <text evidence="2">Belongs to the eukaryotic RPB7/RPC8 RNA polymerase subunit family.</text>
</comment>
<feature type="region of interest" description="Disordered" evidence="6">
    <location>
        <begin position="176"/>
        <end position="210"/>
    </location>
</feature>
<dbReference type="SUPFAM" id="SSF88798">
    <property type="entry name" value="N-terminal, heterodimerisation domain of RBP7 (RpoE)"/>
    <property type="match status" value="1"/>
</dbReference>
<dbReference type="Pfam" id="PF03876">
    <property type="entry name" value="SHS2_Rpb7-N"/>
    <property type="match status" value="1"/>
</dbReference>
<dbReference type="InterPro" id="IPR013238">
    <property type="entry name" value="RNA_pol_III_Rbc25"/>
</dbReference>
<organism evidence="9 10">
    <name type="scientific">Calocera cornea HHB12733</name>
    <dbReference type="NCBI Taxonomy" id="1353952"/>
    <lineage>
        <taxon>Eukaryota</taxon>
        <taxon>Fungi</taxon>
        <taxon>Dikarya</taxon>
        <taxon>Basidiomycota</taxon>
        <taxon>Agaricomycotina</taxon>
        <taxon>Dacrymycetes</taxon>
        <taxon>Dacrymycetales</taxon>
        <taxon>Dacrymycetaceae</taxon>
        <taxon>Calocera</taxon>
    </lineage>
</organism>
<dbReference type="FunCoup" id="A0A165DRS7">
    <property type="interactions" value="422"/>
</dbReference>
<keyword evidence="10" id="KW-1185">Reference proteome</keyword>
<comment type="subcellular location">
    <subcellularLocation>
        <location evidence="1">Nucleus</location>
    </subcellularLocation>
</comment>
<dbReference type="SUPFAM" id="SSF50249">
    <property type="entry name" value="Nucleic acid-binding proteins"/>
    <property type="match status" value="1"/>
</dbReference>
<keyword evidence="4" id="KW-0804">Transcription</keyword>
<evidence type="ECO:0000256" key="2">
    <source>
        <dbReference type="ARBA" id="ARBA00009307"/>
    </source>
</evidence>
<evidence type="ECO:0000313" key="9">
    <source>
        <dbReference type="EMBL" id="KZT53403.1"/>
    </source>
</evidence>
<dbReference type="STRING" id="1353952.A0A165DRS7"/>
<dbReference type="InterPro" id="IPR045113">
    <property type="entry name" value="Rpb7-like"/>
</dbReference>
<dbReference type="OrthoDB" id="10256606at2759"/>
<evidence type="ECO:0000256" key="5">
    <source>
        <dbReference type="ARBA" id="ARBA00023242"/>
    </source>
</evidence>
<dbReference type="Proteomes" id="UP000076842">
    <property type="component" value="Unassembled WGS sequence"/>
</dbReference>
<sequence>MFILARLKDTVPLHPQDFALDPIAALTREINKKYANKVLHDVGLCVVLFDVVECSEGKVRFGDGCLWHKLTFRMVVFRPFVGEVFVGEVKSSTPTHVQVTLGFFSSLHIPAHLLPTPSAYDPAEKTFFWAPTLAEGQDPFDVPKEERFTIDVGAKIRCCVHGDAFWEEEPWKGPVGKKAASALPGTPGAAAEEQEQEQEQEDERRSPYTITCSAAGSGLGLVEWWVETVVEGGEGMEVEEEA</sequence>
<feature type="domain" description="RNA polymerase III subunit Rpc25" evidence="8">
    <location>
        <begin position="83"/>
        <end position="225"/>
    </location>
</feature>
<dbReference type="FunFam" id="3.30.1490.120:FF:000001">
    <property type="entry name" value="DNA-directed RNA polymerase II subunit RPB7"/>
    <property type="match status" value="1"/>
</dbReference>
<dbReference type="EMBL" id="KV424038">
    <property type="protein sequence ID" value="KZT53403.1"/>
    <property type="molecule type" value="Genomic_DNA"/>
</dbReference>
<keyword evidence="3" id="KW-0240">DNA-directed RNA polymerase</keyword>
<evidence type="ECO:0000256" key="1">
    <source>
        <dbReference type="ARBA" id="ARBA00004123"/>
    </source>
</evidence>
<dbReference type="PANTHER" id="PTHR12709:SF1">
    <property type="entry name" value="DNA-DIRECTED RNA POLYMERASE III SUBUNIT RPC8"/>
    <property type="match status" value="1"/>
</dbReference>
<evidence type="ECO:0000256" key="4">
    <source>
        <dbReference type="ARBA" id="ARBA00023163"/>
    </source>
</evidence>
<dbReference type="InterPro" id="IPR036898">
    <property type="entry name" value="RNA_pol_Rpb7-like_N_sf"/>
</dbReference>
<feature type="domain" description="RNA polymerase Rpb7-like N-terminal" evidence="7">
    <location>
        <begin position="8"/>
        <end position="64"/>
    </location>
</feature>
<dbReference type="AlphaFoldDB" id="A0A165DRS7"/>
<proteinExistence type="inferred from homology"/>
<dbReference type="GO" id="GO:0005666">
    <property type="term" value="C:RNA polymerase III complex"/>
    <property type="evidence" value="ECO:0007669"/>
    <property type="project" value="TreeGrafter"/>
</dbReference>
<dbReference type="PANTHER" id="PTHR12709">
    <property type="entry name" value="DNA-DIRECTED RNA POLYMERASE II, III"/>
    <property type="match status" value="1"/>
</dbReference>
<dbReference type="Gene3D" id="2.40.50.140">
    <property type="entry name" value="Nucleic acid-binding proteins"/>
    <property type="match status" value="1"/>
</dbReference>
<evidence type="ECO:0000256" key="6">
    <source>
        <dbReference type="SAM" id="MobiDB-lite"/>
    </source>
</evidence>
<accession>A0A165DRS7</accession>
<evidence type="ECO:0000259" key="7">
    <source>
        <dbReference type="Pfam" id="PF03876"/>
    </source>
</evidence>
<dbReference type="InterPro" id="IPR005576">
    <property type="entry name" value="Rpb7-like_N"/>
</dbReference>
<name>A0A165DRS7_9BASI</name>
<reference evidence="9 10" key="1">
    <citation type="journal article" date="2016" name="Mol. Biol. Evol.">
        <title>Comparative Genomics of Early-Diverging Mushroom-Forming Fungi Provides Insights into the Origins of Lignocellulose Decay Capabilities.</title>
        <authorList>
            <person name="Nagy L.G."/>
            <person name="Riley R."/>
            <person name="Tritt A."/>
            <person name="Adam C."/>
            <person name="Daum C."/>
            <person name="Floudas D."/>
            <person name="Sun H."/>
            <person name="Yadav J.S."/>
            <person name="Pangilinan J."/>
            <person name="Larsson K.H."/>
            <person name="Matsuura K."/>
            <person name="Barry K."/>
            <person name="Labutti K."/>
            <person name="Kuo R."/>
            <person name="Ohm R.A."/>
            <person name="Bhattacharya S.S."/>
            <person name="Shirouzu T."/>
            <person name="Yoshinaga Y."/>
            <person name="Martin F.M."/>
            <person name="Grigoriev I.V."/>
            <person name="Hibbett D.S."/>
        </authorList>
    </citation>
    <scope>NUCLEOTIDE SEQUENCE [LARGE SCALE GENOMIC DNA]</scope>
    <source>
        <strain evidence="9 10">HHB12733</strain>
    </source>
</reference>
<dbReference type="InParanoid" id="A0A165DRS7"/>
<protein>
    <recommendedName>
        <fullName evidence="11">Polymerase III polypeptide H</fullName>
    </recommendedName>
</protein>
<dbReference type="Gene3D" id="3.30.1490.120">
    <property type="entry name" value="RNA polymerase Rpb7-like, N-terminal domain"/>
    <property type="match status" value="1"/>
</dbReference>
<dbReference type="InterPro" id="IPR012340">
    <property type="entry name" value="NA-bd_OB-fold"/>
</dbReference>
<evidence type="ECO:0000259" key="8">
    <source>
        <dbReference type="Pfam" id="PF08292"/>
    </source>
</evidence>
<dbReference type="CDD" id="cd04330">
    <property type="entry name" value="RNAP_III_Rpc25_N"/>
    <property type="match status" value="1"/>
</dbReference>
<gene>
    <name evidence="9" type="ORF">CALCODRAFT_501153</name>
</gene>
<dbReference type="GO" id="GO:0006384">
    <property type="term" value="P:transcription initiation at RNA polymerase III promoter"/>
    <property type="evidence" value="ECO:0007669"/>
    <property type="project" value="TreeGrafter"/>
</dbReference>
<dbReference type="Pfam" id="PF08292">
    <property type="entry name" value="RNA_pol_Rbc25"/>
    <property type="match status" value="1"/>
</dbReference>
<evidence type="ECO:0000256" key="3">
    <source>
        <dbReference type="ARBA" id="ARBA00022478"/>
    </source>
</evidence>
<keyword evidence="5" id="KW-0539">Nucleus</keyword>
<feature type="compositionally biased region" description="Acidic residues" evidence="6">
    <location>
        <begin position="192"/>
        <end position="201"/>
    </location>
</feature>